<accession>U5LG72</accession>
<dbReference type="AlphaFoldDB" id="U5LG72"/>
<gene>
    <name evidence="2" type="ORF">N288_22870</name>
</gene>
<keyword evidence="1" id="KW-1133">Transmembrane helix</keyword>
<protein>
    <submittedName>
        <fullName evidence="2">Uncharacterized protein</fullName>
    </submittedName>
</protein>
<dbReference type="HOGENOM" id="CLU_3324506_0_0_9"/>
<name>U5LG72_9BACI</name>
<dbReference type="PATRIC" id="fig|1367477.3.peg.4565"/>
<keyword evidence="3" id="KW-1185">Reference proteome</keyword>
<evidence type="ECO:0000313" key="2">
    <source>
        <dbReference type="EMBL" id="AGX06413.1"/>
    </source>
</evidence>
<evidence type="ECO:0000313" key="3">
    <source>
        <dbReference type="Proteomes" id="UP000017805"/>
    </source>
</evidence>
<sequence length="38" mass="4431">MNNEEGNFVRGLYWGILLSVPLWMSLVGWVKLVLRLLN</sequence>
<keyword evidence="1" id="KW-0472">Membrane</keyword>
<proteinExistence type="predicted"/>
<evidence type="ECO:0000256" key="1">
    <source>
        <dbReference type="SAM" id="Phobius"/>
    </source>
</evidence>
<feature type="transmembrane region" description="Helical" evidence="1">
    <location>
        <begin position="12"/>
        <end position="34"/>
    </location>
</feature>
<keyword evidence="1" id="KW-0812">Transmembrane</keyword>
<dbReference type="KEGG" id="bif:N288_22870"/>
<organism evidence="2 3">
    <name type="scientific">Bacillus infantis NRRL B-14911</name>
    <dbReference type="NCBI Taxonomy" id="1367477"/>
    <lineage>
        <taxon>Bacteria</taxon>
        <taxon>Bacillati</taxon>
        <taxon>Bacillota</taxon>
        <taxon>Bacilli</taxon>
        <taxon>Bacillales</taxon>
        <taxon>Bacillaceae</taxon>
        <taxon>Bacillus</taxon>
    </lineage>
</organism>
<dbReference type="EMBL" id="CP006643">
    <property type="protein sequence ID" value="AGX06413.1"/>
    <property type="molecule type" value="Genomic_DNA"/>
</dbReference>
<dbReference type="Proteomes" id="UP000017805">
    <property type="component" value="Chromosome"/>
</dbReference>
<reference evidence="2 3" key="1">
    <citation type="submission" date="2013-07" db="EMBL/GenBank/DDBJ databases">
        <title>Complete genome sequence of Bacillus infantis NRRL B-14911 that has potential to induce cardiac disease by antigenic mimicry.</title>
        <authorList>
            <person name="Massilamany C."/>
            <person name="Smith T.P.L."/>
            <person name="Loy J.D."/>
            <person name="Barletta R."/>
            <person name="Reddy J."/>
        </authorList>
    </citation>
    <scope>NUCLEOTIDE SEQUENCE [LARGE SCALE GENOMIC DNA]</scope>
    <source>
        <strain evidence="2 3">NRRL B-14911</strain>
    </source>
</reference>